<gene>
    <name evidence="2" type="ORF">HPULCUR_005131</name>
</gene>
<evidence type="ECO:0000313" key="2">
    <source>
        <dbReference type="EMBL" id="GAA5799714.1"/>
    </source>
</evidence>
<name>A0ABP9XY67_9FUNG</name>
<feature type="region of interest" description="Disordered" evidence="1">
    <location>
        <begin position="19"/>
        <end position="40"/>
    </location>
</feature>
<sequence length="64" mass="7700">MFRKVLNKLFTIEKEQNARESAIAIDDNNDDNDDDDDDEEEVILYRKKRKIRDYESTDSEDNEE</sequence>
<proteinExistence type="predicted"/>
<protein>
    <submittedName>
        <fullName evidence="2">Uncharacterized protein</fullName>
    </submittedName>
</protein>
<accession>A0ABP9XY67</accession>
<dbReference type="EMBL" id="BAABUJ010000013">
    <property type="protein sequence ID" value="GAA5799714.1"/>
    <property type="molecule type" value="Genomic_DNA"/>
</dbReference>
<feature type="compositionally biased region" description="Acidic residues" evidence="1">
    <location>
        <begin position="27"/>
        <end position="40"/>
    </location>
</feature>
<dbReference type="Proteomes" id="UP001476247">
    <property type="component" value="Unassembled WGS sequence"/>
</dbReference>
<reference evidence="2 3" key="1">
    <citation type="submission" date="2024-04" db="EMBL/GenBank/DDBJ databases">
        <title>genome sequences of Mucor flavus KT1a and Helicostylum pulchrum KT1b strains isolation_sourced from the surface of a dry-aged beef.</title>
        <authorList>
            <person name="Toyotome T."/>
            <person name="Hosono M."/>
            <person name="Torimaru M."/>
            <person name="Fukuda K."/>
            <person name="Mikami N."/>
        </authorList>
    </citation>
    <scope>NUCLEOTIDE SEQUENCE [LARGE SCALE GENOMIC DNA]</scope>
    <source>
        <strain evidence="2 3">KT1b</strain>
    </source>
</reference>
<organism evidence="2 3">
    <name type="scientific">Helicostylum pulchrum</name>
    <dbReference type="NCBI Taxonomy" id="562976"/>
    <lineage>
        <taxon>Eukaryota</taxon>
        <taxon>Fungi</taxon>
        <taxon>Fungi incertae sedis</taxon>
        <taxon>Mucoromycota</taxon>
        <taxon>Mucoromycotina</taxon>
        <taxon>Mucoromycetes</taxon>
        <taxon>Mucorales</taxon>
        <taxon>Mucorineae</taxon>
        <taxon>Mucoraceae</taxon>
        <taxon>Helicostylum</taxon>
    </lineage>
</organism>
<evidence type="ECO:0000313" key="3">
    <source>
        <dbReference type="Proteomes" id="UP001476247"/>
    </source>
</evidence>
<keyword evidence="3" id="KW-1185">Reference proteome</keyword>
<evidence type="ECO:0000256" key="1">
    <source>
        <dbReference type="SAM" id="MobiDB-lite"/>
    </source>
</evidence>
<comment type="caution">
    <text evidence="2">The sequence shown here is derived from an EMBL/GenBank/DDBJ whole genome shotgun (WGS) entry which is preliminary data.</text>
</comment>